<dbReference type="InterPro" id="IPR008407">
    <property type="entry name" value="Brnchd-chn_aa_trnsp_AzlD"/>
</dbReference>
<name>A0ABT1Z865_9ACTN</name>
<comment type="caution">
    <text evidence="2">The sequence shown here is derived from an EMBL/GenBank/DDBJ whole genome shotgun (WGS) entry which is preliminary data.</text>
</comment>
<feature type="transmembrane region" description="Helical" evidence="1">
    <location>
        <begin position="6"/>
        <end position="28"/>
    </location>
</feature>
<keyword evidence="1" id="KW-0812">Transmembrane</keyword>
<keyword evidence="1" id="KW-1133">Transmembrane helix</keyword>
<proteinExistence type="predicted"/>
<gene>
    <name evidence="2" type="ORF">NVS32_05505</name>
</gene>
<keyword evidence="1" id="KW-0472">Membrane</keyword>
<organism evidence="2 3">
    <name type="scientific">Tractidigestivibacter montrealensis</name>
    <dbReference type="NCBI Taxonomy" id="2972466"/>
    <lineage>
        <taxon>Bacteria</taxon>
        <taxon>Bacillati</taxon>
        <taxon>Actinomycetota</taxon>
        <taxon>Coriobacteriia</taxon>
        <taxon>Coriobacteriales</taxon>
        <taxon>Atopobiaceae</taxon>
        <taxon>Tractidigestivibacter</taxon>
    </lineage>
</organism>
<keyword evidence="3" id="KW-1185">Reference proteome</keyword>
<evidence type="ECO:0000313" key="3">
    <source>
        <dbReference type="Proteomes" id="UP001204320"/>
    </source>
</evidence>
<accession>A0ABT1Z865</accession>
<evidence type="ECO:0000313" key="2">
    <source>
        <dbReference type="EMBL" id="MCR9036406.1"/>
    </source>
</evidence>
<dbReference type="Proteomes" id="UP001204320">
    <property type="component" value="Unassembled WGS sequence"/>
</dbReference>
<sequence>MSTSQFLVLWLSSFAFILACRVVPVVALRGRPLSPRVVEALGYIPPAAFAALVANDLLSPTMFDAGLWAGLMPLVAAGVVVLVAWRTHSMLWCCVAGVAAYVLLSLV</sequence>
<dbReference type="EMBL" id="JANSKA010000003">
    <property type="protein sequence ID" value="MCR9036406.1"/>
    <property type="molecule type" value="Genomic_DNA"/>
</dbReference>
<reference evidence="2 3" key="1">
    <citation type="submission" date="2022-08" db="EMBL/GenBank/DDBJ databases">
        <title>Tractidigestivibacter montrealensis type strain KD21.</title>
        <authorList>
            <person name="Diop K."/>
            <person name="Richard C."/>
            <person name="Routy B."/>
        </authorList>
    </citation>
    <scope>NUCLEOTIDE SEQUENCE [LARGE SCALE GENOMIC DNA]</scope>
    <source>
        <strain evidence="2 3">KD21</strain>
    </source>
</reference>
<feature type="transmembrane region" description="Helical" evidence="1">
    <location>
        <begin position="90"/>
        <end position="106"/>
    </location>
</feature>
<dbReference type="RefSeq" id="WP_258498981.1">
    <property type="nucleotide sequence ID" value="NZ_JANSKA010000003.1"/>
</dbReference>
<dbReference type="Pfam" id="PF05437">
    <property type="entry name" value="AzlD"/>
    <property type="match status" value="1"/>
</dbReference>
<evidence type="ECO:0000256" key="1">
    <source>
        <dbReference type="SAM" id="Phobius"/>
    </source>
</evidence>
<protein>
    <submittedName>
        <fullName evidence="2">AzlD domain-containing protein</fullName>
    </submittedName>
</protein>
<feature type="transmembrane region" description="Helical" evidence="1">
    <location>
        <begin position="65"/>
        <end position="85"/>
    </location>
</feature>